<feature type="transmembrane region" description="Helical" evidence="2">
    <location>
        <begin position="55"/>
        <end position="76"/>
    </location>
</feature>
<dbReference type="RefSeq" id="WP_358351047.1">
    <property type="nucleotide sequence ID" value="NZ_JBEZFP010000014.1"/>
</dbReference>
<evidence type="ECO:0000259" key="3">
    <source>
        <dbReference type="Pfam" id="PF14016"/>
    </source>
</evidence>
<gene>
    <name evidence="4" type="ORF">AB0C36_08270</name>
</gene>
<evidence type="ECO:0000313" key="4">
    <source>
        <dbReference type="EMBL" id="MEU8133487.1"/>
    </source>
</evidence>
<dbReference type="Proteomes" id="UP001551482">
    <property type="component" value="Unassembled WGS sequence"/>
</dbReference>
<keyword evidence="2" id="KW-0472">Membrane</keyword>
<name>A0ABV3DCJ7_9ACTN</name>
<feature type="compositionally biased region" description="Low complexity" evidence="1">
    <location>
        <begin position="85"/>
        <end position="118"/>
    </location>
</feature>
<keyword evidence="5" id="KW-1185">Reference proteome</keyword>
<organism evidence="4 5">
    <name type="scientific">Streptodolium elevatio</name>
    <dbReference type="NCBI Taxonomy" id="3157996"/>
    <lineage>
        <taxon>Bacteria</taxon>
        <taxon>Bacillati</taxon>
        <taxon>Actinomycetota</taxon>
        <taxon>Actinomycetes</taxon>
        <taxon>Kitasatosporales</taxon>
        <taxon>Streptomycetaceae</taxon>
        <taxon>Streptodolium</taxon>
    </lineage>
</organism>
<feature type="region of interest" description="Disordered" evidence="1">
    <location>
        <begin position="80"/>
        <end position="188"/>
    </location>
</feature>
<feature type="domain" description="DUF4232" evidence="3">
    <location>
        <begin position="188"/>
        <end position="284"/>
    </location>
</feature>
<evidence type="ECO:0000256" key="2">
    <source>
        <dbReference type="SAM" id="Phobius"/>
    </source>
</evidence>
<comment type="caution">
    <text evidence="4">The sequence shown here is derived from an EMBL/GenBank/DDBJ whole genome shotgun (WGS) entry which is preliminary data.</text>
</comment>
<dbReference type="Pfam" id="PF14016">
    <property type="entry name" value="DUF4232"/>
    <property type="match status" value="1"/>
</dbReference>
<keyword evidence="2" id="KW-1133">Transmembrane helix</keyword>
<dbReference type="EMBL" id="JBEZFP010000014">
    <property type="protein sequence ID" value="MEU8133487.1"/>
    <property type="molecule type" value="Genomic_DNA"/>
</dbReference>
<sequence length="328" mass="33137">MDASEHRSGGGTGTGTAAEAWLQAQLNAHADEFVVMPPDFARIDARHHGIRRRRAALVACAASVLTVSTMMAAVALTGGGGEAEVTTPPTLLVPTPSAETAPATPAPSTSAPATIPSTTEPPRPAPTGTGGTAPPSSGAPNPTGTAAPTGGTATTRAPARPGGGSGDPSTPGTSGTSTTSGGNGTAACTDKNVRISMSTTEDSSNHVLLTATNIGATSCTLYYHPQVVLGDRHPTPPMESPAKALATIAPGQKAYAGVRLWNDGDTPPEHPVKSFAVNLQGRVANTPAGHPIDVQVPREIIALDVGTNPLSTLWNTDVDAVNRYLYAR</sequence>
<feature type="compositionally biased region" description="Low complexity" evidence="1">
    <location>
        <begin position="132"/>
        <end position="160"/>
    </location>
</feature>
<dbReference type="InterPro" id="IPR025326">
    <property type="entry name" value="DUF4232"/>
</dbReference>
<evidence type="ECO:0000313" key="5">
    <source>
        <dbReference type="Proteomes" id="UP001551482"/>
    </source>
</evidence>
<proteinExistence type="predicted"/>
<accession>A0ABV3DCJ7</accession>
<reference evidence="4 5" key="1">
    <citation type="submission" date="2024-06" db="EMBL/GenBank/DDBJ databases">
        <title>The Natural Products Discovery Center: Release of the First 8490 Sequenced Strains for Exploring Actinobacteria Biosynthetic Diversity.</title>
        <authorList>
            <person name="Kalkreuter E."/>
            <person name="Kautsar S.A."/>
            <person name="Yang D."/>
            <person name="Bader C.D."/>
            <person name="Teijaro C.N."/>
            <person name="Fluegel L."/>
            <person name="Davis C.M."/>
            <person name="Simpson J.R."/>
            <person name="Lauterbach L."/>
            <person name="Steele A.D."/>
            <person name="Gui C."/>
            <person name="Meng S."/>
            <person name="Li G."/>
            <person name="Viehrig K."/>
            <person name="Ye F."/>
            <person name="Su P."/>
            <person name="Kiefer A.F."/>
            <person name="Nichols A."/>
            <person name="Cepeda A.J."/>
            <person name="Yan W."/>
            <person name="Fan B."/>
            <person name="Jiang Y."/>
            <person name="Adhikari A."/>
            <person name="Zheng C.-J."/>
            <person name="Schuster L."/>
            <person name="Cowan T.M."/>
            <person name="Smanski M.J."/>
            <person name="Chevrette M.G."/>
            <person name="De Carvalho L.P.S."/>
            <person name="Shen B."/>
        </authorList>
    </citation>
    <scope>NUCLEOTIDE SEQUENCE [LARGE SCALE GENOMIC DNA]</scope>
    <source>
        <strain evidence="4 5">NPDC048946</strain>
    </source>
</reference>
<evidence type="ECO:0000256" key="1">
    <source>
        <dbReference type="SAM" id="MobiDB-lite"/>
    </source>
</evidence>
<feature type="compositionally biased region" description="Low complexity" evidence="1">
    <location>
        <begin position="167"/>
        <end position="180"/>
    </location>
</feature>
<protein>
    <submittedName>
        <fullName evidence="4">DUF4232 domain-containing protein</fullName>
    </submittedName>
</protein>
<keyword evidence="2" id="KW-0812">Transmembrane</keyword>